<feature type="transmembrane region" description="Helical" evidence="1">
    <location>
        <begin position="84"/>
        <end position="108"/>
    </location>
</feature>
<dbReference type="AlphaFoldDB" id="A0A444HBD0"/>
<dbReference type="RefSeq" id="WP_128389265.1">
    <property type="nucleotide sequence ID" value="NZ_SBII01000004.1"/>
</dbReference>
<organism evidence="2 3">
    <name type="scientific">Flavobacterium cerinum</name>
    <dbReference type="NCBI Taxonomy" id="2502784"/>
    <lineage>
        <taxon>Bacteria</taxon>
        <taxon>Pseudomonadati</taxon>
        <taxon>Bacteroidota</taxon>
        <taxon>Flavobacteriia</taxon>
        <taxon>Flavobacteriales</taxon>
        <taxon>Flavobacteriaceae</taxon>
        <taxon>Flavobacterium</taxon>
    </lineage>
</organism>
<gene>
    <name evidence="2" type="ORF">EPI11_07105</name>
</gene>
<keyword evidence="3" id="KW-1185">Reference proteome</keyword>
<comment type="caution">
    <text evidence="2">The sequence shown here is derived from an EMBL/GenBank/DDBJ whole genome shotgun (WGS) entry which is preliminary data.</text>
</comment>
<evidence type="ECO:0000313" key="2">
    <source>
        <dbReference type="EMBL" id="RWX00782.1"/>
    </source>
</evidence>
<evidence type="ECO:0000256" key="1">
    <source>
        <dbReference type="SAM" id="Phobius"/>
    </source>
</evidence>
<keyword evidence="1" id="KW-0812">Transmembrane</keyword>
<dbReference type="EMBL" id="SBII01000004">
    <property type="protein sequence ID" value="RWX00782.1"/>
    <property type="molecule type" value="Genomic_DNA"/>
</dbReference>
<sequence length="126" mass="14282">MKKRFGIIPELFFMGMGMFWTIESYFALGSVNYFALLVTWLLFLQIFYKNRLAGLIYGTALGSFSVYMLLAVTSEYHELEAASIAMRSTALGVVLFSAAILMGIAMVYKYVRTKVNYDESVLTVTY</sequence>
<dbReference type="OrthoDB" id="1377245at2"/>
<accession>A0A444HBD0</accession>
<protein>
    <submittedName>
        <fullName evidence="2">Uncharacterized protein</fullName>
    </submittedName>
</protein>
<proteinExistence type="predicted"/>
<feature type="transmembrane region" description="Helical" evidence="1">
    <location>
        <begin position="7"/>
        <end position="25"/>
    </location>
</feature>
<feature type="transmembrane region" description="Helical" evidence="1">
    <location>
        <begin position="55"/>
        <end position="72"/>
    </location>
</feature>
<name>A0A444HBD0_9FLAO</name>
<feature type="transmembrane region" description="Helical" evidence="1">
    <location>
        <begin position="31"/>
        <end position="48"/>
    </location>
</feature>
<reference evidence="2 3" key="1">
    <citation type="submission" date="2019-01" db="EMBL/GenBank/DDBJ databases">
        <title>Flavobacterium sp. nov.,isolated from freshwater.</title>
        <authorList>
            <person name="Zhang R."/>
            <person name="Du Z.-J."/>
        </authorList>
    </citation>
    <scope>NUCLEOTIDE SEQUENCE [LARGE SCALE GENOMIC DNA]</scope>
    <source>
        <strain evidence="2 3">1E403</strain>
    </source>
</reference>
<keyword evidence="1" id="KW-1133">Transmembrane helix</keyword>
<evidence type="ECO:0000313" key="3">
    <source>
        <dbReference type="Proteomes" id="UP000287527"/>
    </source>
</evidence>
<dbReference type="Proteomes" id="UP000287527">
    <property type="component" value="Unassembled WGS sequence"/>
</dbReference>
<keyword evidence="1" id="KW-0472">Membrane</keyword>